<evidence type="ECO:0000313" key="1">
    <source>
        <dbReference type="EMBL" id="RPJ91500.1"/>
    </source>
</evidence>
<evidence type="ECO:0000313" key="2">
    <source>
        <dbReference type="Proteomes" id="UP000285324"/>
    </source>
</evidence>
<accession>A0A424WE24</accession>
<sequence length="238" mass="26607">MATASAQSTRTVLECGFKIIPGKEDKFAVFNDALYPVAISQDGFESVYGGDIHNSTWRYVGVRYASAEQMNAWHHHPRHKAAQKAAYDRWWTAVYMRKWREAAPGESLTGKVMNETRLAMPAPLHDTQLHALQKNLSTLEDLGASPFETLTGEYEAQPYQLIGPNEAAPEIGGVFYLLITHWPSPAAADAWKGSSAYKALQELGALTSDTFMALPEAFSRDHLREDKLQREWQLEAHG</sequence>
<gene>
    <name evidence="1" type="ORF">DY367_12185</name>
</gene>
<dbReference type="AlphaFoldDB" id="A0A424WE24"/>
<dbReference type="RefSeq" id="WP_118932616.1">
    <property type="nucleotide sequence ID" value="NZ_CP061008.1"/>
</dbReference>
<dbReference type="InterPro" id="IPR011008">
    <property type="entry name" value="Dimeric_a/b-barrel"/>
</dbReference>
<name>A0A424WE24_ALCXX</name>
<dbReference type="EMBL" id="QVXO01000015">
    <property type="protein sequence ID" value="RPJ91500.1"/>
    <property type="molecule type" value="Genomic_DNA"/>
</dbReference>
<dbReference type="Proteomes" id="UP000285324">
    <property type="component" value="Unassembled WGS sequence"/>
</dbReference>
<evidence type="ECO:0008006" key="3">
    <source>
        <dbReference type="Google" id="ProtNLM"/>
    </source>
</evidence>
<comment type="caution">
    <text evidence="1">The sequence shown here is derived from an EMBL/GenBank/DDBJ whole genome shotgun (WGS) entry which is preliminary data.</text>
</comment>
<dbReference type="OrthoDB" id="9156090at2"/>
<dbReference type="Gene3D" id="3.30.70.100">
    <property type="match status" value="1"/>
</dbReference>
<protein>
    <recommendedName>
        <fullName evidence="3">NIPSNAP domain-containing protein</fullName>
    </recommendedName>
</protein>
<proteinExistence type="predicted"/>
<reference evidence="1 2" key="1">
    <citation type="submission" date="2018-08" db="EMBL/GenBank/DDBJ databases">
        <title>Achromobacter xylosoxidans Genome sequencing and assembly.</title>
        <authorList>
            <person name="Wang R."/>
            <person name="Rensing C."/>
            <person name="Li Y."/>
        </authorList>
    </citation>
    <scope>NUCLEOTIDE SEQUENCE [LARGE SCALE GENOMIC DNA]</scope>
    <source>
        <strain evidence="1 2">GD003A</strain>
    </source>
</reference>
<organism evidence="1 2">
    <name type="scientific">Alcaligenes xylosoxydans xylosoxydans</name>
    <name type="common">Achromobacter xylosoxidans</name>
    <dbReference type="NCBI Taxonomy" id="85698"/>
    <lineage>
        <taxon>Bacteria</taxon>
        <taxon>Pseudomonadati</taxon>
        <taxon>Pseudomonadota</taxon>
        <taxon>Betaproteobacteria</taxon>
        <taxon>Burkholderiales</taxon>
        <taxon>Alcaligenaceae</taxon>
        <taxon>Achromobacter</taxon>
    </lineage>
</organism>
<dbReference type="SUPFAM" id="SSF54909">
    <property type="entry name" value="Dimeric alpha+beta barrel"/>
    <property type="match status" value="1"/>
</dbReference>